<dbReference type="Proteomes" id="UP001304243">
    <property type="component" value="Unassembled WGS sequence"/>
</dbReference>
<feature type="compositionally biased region" description="Low complexity" evidence="1">
    <location>
        <begin position="131"/>
        <end position="149"/>
    </location>
</feature>
<proteinExistence type="predicted"/>
<evidence type="ECO:0000313" key="3">
    <source>
        <dbReference type="Proteomes" id="UP001304243"/>
    </source>
</evidence>
<gene>
    <name evidence="2" type="ORF">ATC70_003793</name>
</gene>
<evidence type="ECO:0000256" key="1">
    <source>
        <dbReference type="SAM" id="MobiDB-lite"/>
    </source>
</evidence>
<organism evidence="2 3">
    <name type="scientific">Mucor velutinosus</name>
    <dbReference type="NCBI Taxonomy" id="708070"/>
    <lineage>
        <taxon>Eukaryota</taxon>
        <taxon>Fungi</taxon>
        <taxon>Fungi incertae sedis</taxon>
        <taxon>Mucoromycota</taxon>
        <taxon>Mucoromycotina</taxon>
        <taxon>Mucoromycetes</taxon>
        <taxon>Mucorales</taxon>
        <taxon>Mucorineae</taxon>
        <taxon>Mucoraceae</taxon>
        <taxon>Mucor</taxon>
    </lineage>
</organism>
<comment type="caution">
    <text evidence="2">The sequence shown here is derived from an EMBL/GenBank/DDBJ whole genome shotgun (WGS) entry which is preliminary data.</text>
</comment>
<name>A0AAN7D778_9FUNG</name>
<dbReference type="AlphaFoldDB" id="A0AAN7D778"/>
<evidence type="ECO:0000313" key="2">
    <source>
        <dbReference type="EMBL" id="KAK4511794.1"/>
    </source>
</evidence>
<accession>A0AAN7D778</accession>
<dbReference type="GeneID" id="89947495"/>
<feature type="region of interest" description="Disordered" evidence="1">
    <location>
        <begin position="108"/>
        <end position="152"/>
    </location>
</feature>
<sequence length="541" mass="61588">MIEHDVKWCLDNAASLSLKAFAVEYGFREKARANSRYKNILESRAFKSCPFQSELIREFEIWKGSTLERSFWAEIALNAKKQQVETLLESDGYDTAAHFSLQASLELRTRSSKDQPTRAKSQPTDEKPATSDRSISESSSNDSSFAPESCDSSSEEDLAYTARKTSFDYLVSTNRRDEVVSADCSVQWILSDGTNLSQSFIEKRNALIERCRRDKSKLSVQEQLALSGILLLDDRQQSDFLRNTDYVQACREMKLKYGQFADVENPSMHDVYKCIELIQNGDSSKVEDLLDTTNLPIRFKSILFSLSRTYGTSYSIKGANENTIIKDYLLPMLDSFFPNTEYSTTFAADKEIEESNNRFASIDPSLAKHVKKADYSIVHNATKYMLLTLEAKSCKQQHKSTTDLIKIGKYLKDIIDAAEIKGFKELKLVGLISSGEHVDAYLIAHDHDYIYTLYKLYTFHIPIDRTDIHRCIPAISIIPKLKNIVLASIDILNKPKGNTQAATLRRLETYHTPIALPEQKVKRVPNIQTSPEFRAARRKLF</sequence>
<dbReference type="RefSeq" id="XP_064678460.1">
    <property type="nucleotide sequence ID" value="XM_064823148.1"/>
</dbReference>
<keyword evidence="3" id="KW-1185">Reference proteome</keyword>
<protein>
    <submittedName>
        <fullName evidence="2">Uncharacterized protein</fullName>
    </submittedName>
</protein>
<feature type="compositionally biased region" description="Basic and acidic residues" evidence="1">
    <location>
        <begin position="108"/>
        <end position="130"/>
    </location>
</feature>
<dbReference type="EMBL" id="JASEJX010000025">
    <property type="protein sequence ID" value="KAK4511794.1"/>
    <property type="molecule type" value="Genomic_DNA"/>
</dbReference>
<reference evidence="2 3" key="1">
    <citation type="submission" date="2022-11" db="EMBL/GenBank/DDBJ databases">
        <title>Mucor velutinosus strain NIH1002 WGS.</title>
        <authorList>
            <person name="Subramanian P."/>
            <person name="Mullikin J.C."/>
            <person name="Segre J.A."/>
            <person name="Zelazny A.M."/>
        </authorList>
    </citation>
    <scope>NUCLEOTIDE SEQUENCE [LARGE SCALE GENOMIC DNA]</scope>
    <source>
        <strain evidence="2 3">NIH1002</strain>
    </source>
</reference>